<name>A0A0N8FX62_9STRE</name>
<protein>
    <submittedName>
        <fullName evidence="1">Uncharacterized protein</fullName>
    </submittedName>
</protein>
<evidence type="ECO:0000313" key="2">
    <source>
        <dbReference type="Proteomes" id="UP000049578"/>
    </source>
</evidence>
<dbReference type="Proteomes" id="UP000049578">
    <property type="component" value="Unassembled WGS sequence"/>
</dbReference>
<gene>
    <name evidence="1" type="ORF">AKK44_05640</name>
</gene>
<keyword evidence="2" id="KW-1185">Reference proteome</keyword>
<reference evidence="1 2" key="1">
    <citation type="submission" date="2015-08" db="EMBL/GenBank/DDBJ databases">
        <title>Genome sequence of Streptococcus phocae subsp. phocae ATCC 51973T isolated from liver specimen obtained from seal.</title>
        <authorList>
            <person name="Avendano-Herrera R."/>
        </authorList>
    </citation>
    <scope>NUCLEOTIDE SEQUENCE [LARGE SCALE GENOMIC DNA]</scope>
    <source>
        <strain evidence="1 2">ATCC 51973</strain>
    </source>
</reference>
<organism evidence="1 2">
    <name type="scientific">Streptococcus phocae</name>
    <dbReference type="NCBI Taxonomy" id="119224"/>
    <lineage>
        <taxon>Bacteria</taxon>
        <taxon>Bacillati</taxon>
        <taxon>Bacillota</taxon>
        <taxon>Bacilli</taxon>
        <taxon>Lactobacillales</taxon>
        <taxon>Streptococcaceae</taxon>
        <taxon>Streptococcus</taxon>
    </lineage>
</organism>
<dbReference type="STRING" id="119224.AKK44_05640"/>
<evidence type="ECO:0000313" key="1">
    <source>
        <dbReference type="EMBL" id="KPJ22243.1"/>
    </source>
</evidence>
<comment type="caution">
    <text evidence="1">The sequence shown here is derived from an EMBL/GenBank/DDBJ whole genome shotgun (WGS) entry which is preliminary data.</text>
</comment>
<sequence>MAAFALVEPCVTISAQDSNNEQIEFEENFLSNYKQGQHKKLLAFLQEKGIGLEHAYFYLHAVADKDFDALLEEFQTKTTEQIKARMTADLINIYSN</sequence>
<dbReference type="PATRIC" id="fig|119224.3.peg.674"/>
<dbReference type="AlphaFoldDB" id="A0A0N8FX62"/>
<proteinExistence type="predicted"/>
<accession>A0A0N8FX62</accession>
<dbReference type="EMBL" id="LHQM01000022">
    <property type="protein sequence ID" value="KPJ22243.1"/>
    <property type="molecule type" value="Genomic_DNA"/>
</dbReference>